<keyword evidence="1" id="KW-1133">Transmembrane helix</keyword>
<sequence>MFLLLLDNFTCGKNFSTHMMLCCGTVIGIECKDEVVMALAGLAADGMQIVAGAKSEAYNYDSWFAPFADHPLFFLNMYIILPCLLIKLIHYLYDWIVICYKG</sequence>
<dbReference type="GO" id="GO:0000502">
    <property type="term" value="C:proteasome complex"/>
    <property type="evidence" value="ECO:0007669"/>
    <property type="project" value="UniProtKB-KW"/>
</dbReference>
<dbReference type="EC" id="3.4.25.1" evidence="2"/>
<keyword evidence="1" id="KW-0472">Membrane</keyword>
<proteinExistence type="predicted"/>
<protein>
    <submittedName>
        <fullName evidence="2">Putative proteasome endopeptidase complex</fullName>
        <ecNumber evidence="2">3.4.25.1</ecNumber>
    </submittedName>
</protein>
<reference evidence="3" key="1">
    <citation type="journal article" date="2018" name="Nat. Plants">
        <title>Whole-genome landscape of Medicago truncatula symbiotic genes.</title>
        <authorList>
            <person name="Pecrix Y."/>
            <person name="Staton S.E."/>
            <person name="Sallet E."/>
            <person name="Lelandais-Briere C."/>
            <person name="Moreau S."/>
            <person name="Carrere S."/>
            <person name="Blein T."/>
            <person name="Jardinaud M.F."/>
            <person name="Latrasse D."/>
            <person name="Zouine M."/>
            <person name="Zahm M."/>
            <person name="Kreplak J."/>
            <person name="Mayjonade B."/>
            <person name="Satge C."/>
            <person name="Perez M."/>
            <person name="Cauet S."/>
            <person name="Marande W."/>
            <person name="Chantry-Darmon C."/>
            <person name="Lopez-Roques C."/>
            <person name="Bouchez O."/>
            <person name="Berard A."/>
            <person name="Debelle F."/>
            <person name="Munos S."/>
            <person name="Bendahmane A."/>
            <person name="Berges H."/>
            <person name="Niebel A."/>
            <person name="Buitink J."/>
            <person name="Frugier F."/>
            <person name="Benhamed M."/>
            <person name="Crespi M."/>
            <person name="Gouzy J."/>
            <person name="Gamas P."/>
        </authorList>
    </citation>
    <scope>NUCLEOTIDE SEQUENCE [LARGE SCALE GENOMIC DNA]</scope>
    <source>
        <strain evidence="3">cv. Jemalong A17</strain>
    </source>
</reference>
<comment type="caution">
    <text evidence="2">The sequence shown here is derived from an EMBL/GenBank/DDBJ whole genome shotgun (WGS) entry which is preliminary data.</text>
</comment>
<evidence type="ECO:0000313" key="2">
    <source>
        <dbReference type="EMBL" id="RHN50650.1"/>
    </source>
</evidence>
<dbReference type="EMBL" id="PSQE01000006">
    <property type="protein sequence ID" value="RHN50650.1"/>
    <property type="molecule type" value="Genomic_DNA"/>
</dbReference>
<evidence type="ECO:0000256" key="1">
    <source>
        <dbReference type="SAM" id="Phobius"/>
    </source>
</evidence>
<keyword evidence="1" id="KW-0812">Transmembrane</keyword>
<dbReference type="Gramene" id="rna34960">
    <property type="protein sequence ID" value="RHN50650.1"/>
    <property type="gene ID" value="gene34960"/>
</dbReference>
<keyword evidence="2" id="KW-0647">Proteasome</keyword>
<dbReference type="GO" id="GO:0016787">
    <property type="term" value="F:hydrolase activity"/>
    <property type="evidence" value="ECO:0007669"/>
    <property type="project" value="UniProtKB-KW"/>
</dbReference>
<dbReference type="AlphaFoldDB" id="A0A396HBF7"/>
<evidence type="ECO:0000313" key="3">
    <source>
        <dbReference type="Proteomes" id="UP000265566"/>
    </source>
</evidence>
<feature type="transmembrane region" description="Helical" evidence="1">
    <location>
        <begin position="72"/>
        <end position="93"/>
    </location>
</feature>
<name>A0A396HBF7_MEDTR</name>
<keyword evidence="2" id="KW-0378">Hydrolase</keyword>
<gene>
    <name evidence="2" type="ORF">MtrunA17_Chr6g0459761</name>
</gene>
<accession>A0A396HBF7</accession>
<dbReference type="Proteomes" id="UP000265566">
    <property type="component" value="Chromosome 6"/>
</dbReference>
<organism evidence="2 3">
    <name type="scientific">Medicago truncatula</name>
    <name type="common">Barrel medic</name>
    <name type="synonym">Medicago tribuloides</name>
    <dbReference type="NCBI Taxonomy" id="3880"/>
    <lineage>
        <taxon>Eukaryota</taxon>
        <taxon>Viridiplantae</taxon>
        <taxon>Streptophyta</taxon>
        <taxon>Embryophyta</taxon>
        <taxon>Tracheophyta</taxon>
        <taxon>Spermatophyta</taxon>
        <taxon>Magnoliopsida</taxon>
        <taxon>eudicotyledons</taxon>
        <taxon>Gunneridae</taxon>
        <taxon>Pentapetalae</taxon>
        <taxon>rosids</taxon>
        <taxon>fabids</taxon>
        <taxon>Fabales</taxon>
        <taxon>Fabaceae</taxon>
        <taxon>Papilionoideae</taxon>
        <taxon>50 kb inversion clade</taxon>
        <taxon>NPAAA clade</taxon>
        <taxon>Hologalegina</taxon>
        <taxon>IRL clade</taxon>
        <taxon>Trifolieae</taxon>
        <taxon>Medicago</taxon>
    </lineage>
</organism>